<organism evidence="4 5">
    <name type="scientific">Clytia hemisphaerica</name>
    <dbReference type="NCBI Taxonomy" id="252671"/>
    <lineage>
        <taxon>Eukaryota</taxon>
        <taxon>Metazoa</taxon>
        <taxon>Cnidaria</taxon>
        <taxon>Hydrozoa</taxon>
        <taxon>Hydroidolina</taxon>
        <taxon>Leptothecata</taxon>
        <taxon>Obeliida</taxon>
        <taxon>Clytiidae</taxon>
        <taxon>Clytia</taxon>
    </lineage>
</organism>
<sequence>MEKKSFNQLLKDLEGCKDVTPIIKAQKSTLLRYEEINEMLRQFLELSNNTQSMLLENYIAHTKTLIELKKDLEISFRRIRALKTKLNVEYPDAFEATSAAIKELEEINRHFQEDDKDATITSTVDEDNSIDISEIDSQHPQNKEDMLLRTDKGYQDKDLVTTERNENITSINEETVSNDDNPQNDNDDDILQNDNNDDITNTTSSPETSDSKERFENDDCCKSGDINKEKQLLNAKPTETEVADATSVSTSCDESDIPGKGS</sequence>
<dbReference type="PANTHER" id="PTHR13511:SF0">
    <property type="entry name" value="KXDL MOTIF-CONTAINING PROTEIN 1"/>
    <property type="match status" value="1"/>
</dbReference>
<dbReference type="AlphaFoldDB" id="A0A7M5WJE1"/>
<dbReference type="OrthoDB" id="10258877at2759"/>
<dbReference type="InterPro" id="IPR039843">
    <property type="entry name" value="KXD1-like"/>
</dbReference>
<evidence type="ECO:0000256" key="1">
    <source>
        <dbReference type="ARBA" id="ARBA00005913"/>
    </source>
</evidence>
<feature type="compositionally biased region" description="Basic and acidic residues" evidence="2">
    <location>
        <begin position="141"/>
        <end position="166"/>
    </location>
</feature>
<evidence type="ECO:0000259" key="3">
    <source>
        <dbReference type="Pfam" id="PF10241"/>
    </source>
</evidence>
<name>A0A7M5WJE1_9CNID</name>
<dbReference type="GO" id="GO:0099078">
    <property type="term" value="C:BORC complex"/>
    <property type="evidence" value="ECO:0007669"/>
    <property type="project" value="TreeGrafter"/>
</dbReference>
<feature type="domain" description="KxDL" evidence="3">
    <location>
        <begin position="18"/>
        <end position="94"/>
    </location>
</feature>
<dbReference type="Pfam" id="PF10241">
    <property type="entry name" value="KxDL"/>
    <property type="match status" value="1"/>
</dbReference>
<feature type="compositionally biased region" description="Acidic residues" evidence="2">
    <location>
        <begin position="185"/>
        <end position="197"/>
    </location>
</feature>
<accession>A0A7M5WJE1</accession>
<dbReference type="RefSeq" id="XP_066922995.1">
    <property type="nucleotide sequence ID" value="XM_067066894.1"/>
</dbReference>
<dbReference type="PANTHER" id="PTHR13511">
    <property type="entry name" value="KXDL MOTIF-CONTAINING PROTEIN 1"/>
    <property type="match status" value="1"/>
</dbReference>
<proteinExistence type="inferred from homology"/>
<reference evidence="4" key="1">
    <citation type="submission" date="2021-01" db="UniProtKB">
        <authorList>
            <consortium name="EnsemblMetazoa"/>
        </authorList>
    </citation>
    <scope>IDENTIFICATION</scope>
</reference>
<feature type="compositionally biased region" description="Basic and acidic residues" evidence="2">
    <location>
        <begin position="209"/>
        <end position="231"/>
    </location>
</feature>
<dbReference type="Proteomes" id="UP000594262">
    <property type="component" value="Unplaced"/>
</dbReference>
<evidence type="ECO:0000313" key="5">
    <source>
        <dbReference type="Proteomes" id="UP000594262"/>
    </source>
</evidence>
<protein>
    <recommendedName>
        <fullName evidence="3">KxDL domain-containing protein</fullName>
    </recommendedName>
</protein>
<evidence type="ECO:0000256" key="2">
    <source>
        <dbReference type="SAM" id="MobiDB-lite"/>
    </source>
</evidence>
<dbReference type="GO" id="GO:0032418">
    <property type="term" value="P:lysosome localization"/>
    <property type="evidence" value="ECO:0007669"/>
    <property type="project" value="TreeGrafter"/>
</dbReference>
<keyword evidence="5" id="KW-1185">Reference proteome</keyword>
<evidence type="ECO:0000313" key="4">
    <source>
        <dbReference type="EnsemblMetazoa" id="CLYHEMP004337.1"/>
    </source>
</evidence>
<feature type="region of interest" description="Disordered" evidence="2">
    <location>
        <begin position="136"/>
        <end position="262"/>
    </location>
</feature>
<dbReference type="InterPro" id="IPR019371">
    <property type="entry name" value="KxDL_dom"/>
</dbReference>
<dbReference type="EnsemblMetazoa" id="CLYHEMT004337.1">
    <property type="protein sequence ID" value="CLYHEMP004337.1"/>
    <property type="gene ID" value="CLYHEMG004337"/>
</dbReference>
<comment type="similarity">
    <text evidence="1">Belongs to the KXD1 family.</text>
</comment>
<dbReference type="GeneID" id="136810337"/>